<feature type="region of interest" description="Disordered" evidence="2">
    <location>
        <begin position="575"/>
        <end position="631"/>
    </location>
</feature>
<feature type="transmembrane region" description="Helical" evidence="3">
    <location>
        <begin position="487"/>
        <end position="510"/>
    </location>
</feature>
<feature type="region of interest" description="Disordered" evidence="2">
    <location>
        <begin position="402"/>
        <end position="460"/>
    </location>
</feature>
<organism evidence="4 5">
    <name type="scientific">Aquicella siphonis</name>
    <dbReference type="NCBI Taxonomy" id="254247"/>
    <lineage>
        <taxon>Bacteria</taxon>
        <taxon>Pseudomonadati</taxon>
        <taxon>Pseudomonadota</taxon>
        <taxon>Gammaproteobacteria</taxon>
        <taxon>Legionellales</taxon>
        <taxon>Coxiellaceae</taxon>
        <taxon>Aquicella</taxon>
    </lineage>
</organism>
<feature type="compositionally biased region" description="Basic and acidic residues" evidence="2">
    <location>
        <begin position="445"/>
        <end position="454"/>
    </location>
</feature>
<evidence type="ECO:0000256" key="1">
    <source>
        <dbReference type="SAM" id="Coils"/>
    </source>
</evidence>
<reference evidence="4 5" key="1">
    <citation type="submission" date="2019-08" db="EMBL/GenBank/DDBJ databases">
        <authorList>
            <person name="Guy L."/>
        </authorList>
    </citation>
    <scope>NUCLEOTIDE SEQUENCE [LARGE SCALE GENOMIC DNA]</scope>
    <source>
        <strain evidence="4 5">SGT-108</strain>
    </source>
</reference>
<keyword evidence="1" id="KW-0175">Coiled coil</keyword>
<evidence type="ECO:0000313" key="5">
    <source>
        <dbReference type="Proteomes" id="UP000324194"/>
    </source>
</evidence>
<keyword evidence="3" id="KW-0812">Transmembrane</keyword>
<gene>
    <name evidence="4" type="ORF">AQUSIP_22570</name>
</gene>
<keyword evidence="3" id="KW-0472">Membrane</keyword>
<protein>
    <submittedName>
        <fullName evidence="4">Uncharacterized protein</fullName>
    </submittedName>
</protein>
<keyword evidence="5" id="KW-1185">Reference proteome</keyword>
<feature type="transmembrane region" description="Helical" evidence="3">
    <location>
        <begin position="522"/>
        <end position="549"/>
    </location>
</feature>
<feature type="compositionally biased region" description="Basic and acidic residues" evidence="2">
    <location>
        <begin position="616"/>
        <end position="625"/>
    </location>
</feature>
<feature type="compositionally biased region" description="Polar residues" evidence="2">
    <location>
        <begin position="575"/>
        <end position="599"/>
    </location>
</feature>
<proteinExistence type="predicted"/>
<evidence type="ECO:0000313" key="4">
    <source>
        <dbReference type="EMBL" id="VVC76930.1"/>
    </source>
</evidence>
<keyword evidence="3" id="KW-1133">Transmembrane helix</keyword>
<dbReference type="KEGG" id="asip:AQUSIP_22570"/>
<accession>A0A5E4PIN5</accession>
<dbReference type="Proteomes" id="UP000324194">
    <property type="component" value="Chromosome 1"/>
</dbReference>
<dbReference type="AlphaFoldDB" id="A0A5E4PIN5"/>
<name>A0A5E4PIN5_9COXI</name>
<dbReference type="RefSeq" id="WP_148340211.1">
    <property type="nucleotide sequence ID" value="NZ_LR699119.1"/>
</dbReference>
<evidence type="ECO:0000256" key="3">
    <source>
        <dbReference type="SAM" id="Phobius"/>
    </source>
</evidence>
<sequence>MQRLSGNPAAKRREEEQDRYQIQKNRFKDEVLLRLSSIEGVNQCLEERRCVFLNGKPINFSQCQEYNVFLENGDLNPEAEAMGITLELSRNKAFLQSLFISQDLGRLTLRERIILEAVLFSVQFQFYIESQRHLMDEQGRISEALAKDQDNKELQRAIERVALELQSAQEKAAQLTHDTLHTLPISSMQAALLSNPGIHPQAAAAQSLIEYIAYLQRAGIWSFYVPPAPISLQHAYSRTFNDIPLPPYLSPLMAEMSLIMQRPEHLEENLAVWFKQAVQYALAELFDTKGHIRESLFKLLPHTGFPLQADDENLKITLLQAYLASVITENISSVLDKAENREAANRLMTETRDLGDGDTEIVRTQMRDFITRKLQYFNVGVGSFNTIDEVRENMSTASRSYQIAPARGQASSSRHGASSLGASGSDSSGEENDDEQTPFLSGGEPPRRNDESVPRRSQNKPGIFRRAWNSVADFFGRHWKAITATTVSFAIAGGLGGAGVGLAAGVFGAIPTGGLSILATPFAIAILGGAGFVAGAVVGFTFGVIGSLVMDAVTKSSPRSSSDLTIDTDEEQLSPSSTRKIFGTTSPSPRRASENSASIDYSAHGSADLYRKKSAQKKEGVDSRKGFTKHF</sequence>
<dbReference type="EMBL" id="LR699119">
    <property type="protein sequence ID" value="VVC76930.1"/>
    <property type="molecule type" value="Genomic_DNA"/>
</dbReference>
<feature type="coiled-coil region" evidence="1">
    <location>
        <begin position="151"/>
        <end position="178"/>
    </location>
</feature>
<feature type="compositionally biased region" description="Low complexity" evidence="2">
    <location>
        <begin position="406"/>
        <end position="427"/>
    </location>
</feature>
<evidence type="ECO:0000256" key="2">
    <source>
        <dbReference type="SAM" id="MobiDB-lite"/>
    </source>
</evidence>